<dbReference type="InterPro" id="IPR012337">
    <property type="entry name" value="RNaseH-like_sf"/>
</dbReference>
<feature type="compositionally biased region" description="Acidic residues" evidence="5">
    <location>
        <begin position="667"/>
        <end position="684"/>
    </location>
</feature>
<feature type="compositionally biased region" description="Low complexity" evidence="5">
    <location>
        <begin position="114"/>
        <end position="127"/>
    </location>
</feature>
<proteinExistence type="predicted"/>
<dbReference type="GO" id="GO:0008270">
    <property type="term" value="F:zinc ion binding"/>
    <property type="evidence" value="ECO:0007669"/>
    <property type="project" value="UniProtKB-KW"/>
</dbReference>
<dbReference type="SUPFAM" id="SSF53098">
    <property type="entry name" value="Ribonuclease H-like"/>
    <property type="match status" value="1"/>
</dbReference>
<dbReference type="EMBL" id="CM002293">
    <property type="protein sequence ID" value="ESW17970.1"/>
    <property type="molecule type" value="Genomic_DNA"/>
</dbReference>
<evidence type="ECO:0000313" key="7">
    <source>
        <dbReference type="EMBL" id="ESW17970.1"/>
    </source>
</evidence>
<reference evidence="8" key="1">
    <citation type="journal article" date="2014" name="Nat. Genet.">
        <title>A reference genome for common bean and genome-wide analysis of dual domestications.</title>
        <authorList>
            <person name="Schmutz J."/>
            <person name="McClean P.E."/>
            <person name="Mamidi S."/>
            <person name="Wu G.A."/>
            <person name="Cannon S.B."/>
            <person name="Grimwood J."/>
            <person name="Jenkins J."/>
            <person name="Shu S."/>
            <person name="Song Q."/>
            <person name="Chavarro C."/>
            <person name="Torres-Torres M."/>
            <person name="Geffroy V."/>
            <person name="Moghaddam S.M."/>
            <person name="Gao D."/>
            <person name="Abernathy B."/>
            <person name="Barry K."/>
            <person name="Blair M."/>
            <person name="Brick M.A."/>
            <person name="Chovatia M."/>
            <person name="Gepts P."/>
            <person name="Goodstein D.M."/>
            <person name="Gonzales M."/>
            <person name="Hellsten U."/>
            <person name="Hyten D.L."/>
            <person name="Jia G."/>
            <person name="Kelly J.D."/>
            <person name="Kudrna D."/>
            <person name="Lee R."/>
            <person name="Richard M.M."/>
            <person name="Miklas P.N."/>
            <person name="Osorno J.M."/>
            <person name="Rodrigues J."/>
            <person name="Thareau V."/>
            <person name="Urrea C.A."/>
            <person name="Wang M."/>
            <person name="Yu Y."/>
            <person name="Zhang M."/>
            <person name="Wing R.A."/>
            <person name="Cregan P.B."/>
            <person name="Rokhsar D.S."/>
            <person name="Jackson S.A."/>
        </authorList>
    </citation>
    <scope>NUCLEOTIDE SEQUENCE [LARGE SCALE GENOMIC DNA]</scope>
    <source>
        <strain evidence="8">cv. G19833</strain>
    </source>
</reference>
<dbReference type="InterPro" id="IPR003656">
    <property type="entry name" value="Znf_BED"/>
</dbReference>
<dbReference type="Proteomes" id="UP000000226">
    <property type="component" value="Chromosome 6"/>
</dbReference>
<dbReference type="OrthoDB" id="2442898at2759"/>
<dbReference type="AlphaFoldDB" id="V7BLQ0"/>
<evidence type="ECO:0000256" key="4">
    <source>
        <dbReference type="PROSITE-ProRule" id="PRU00027"/>
    </source>
</evidence>
<evidence type="ECO:0000313" key="8">
    <source>
        <dbReference type="Proteomes" id="UP000000226"/>
    </source>
</evidence>
<evidence type="ECO:0000256" key="5">
    <source>
        <dbReference type="SAM" id="MobiDB-lite"/>
    </source>
</evidence>
<feature type="domain" description="BED-type" evidence="6">
    <location>
        <begin position="21"/>
        <end position="77"/>
    </location>
</feature>
<keyword evidence="2 4" id="KW-0863">Zinc-finger</keyword>
<feature type="region of interest" description="Disordered" evidence="5">
    <location>
        <begin position="667"/>
        <end position="693"/>
    </location>
</feature>
<evidence type="ECO:0000256" key="2">
    <source>
        <dbReference type="ARBA" id="ARBA00022771"/>
    </source>
</evidence>
<dbReference type="GO" id="GO:0003677">
    <property type="term" value="F:DNA binding"/>
    <property type="evidence" value="ECO:0007669"/>
    <property type="project" value="InterPro"/>
</dbReference>
<name>V7BLQ0_PHAVU</name>
<feature type="region of interest" description="Disordered" evidence="5">
    <location>
        <begin position="1"/>
        <end position="24"/>
    </location>
</feature>
<evidence type="ECO:0000256" key="1">
    <source>
        <dbReference type="ARBA" id="ARBA00022723"/>
    </source>
</evidence>
<organism evidence="7 8">
    <name type="scientific">Phaseolus vulgaris</name>
    <name type="common">Kidney bean</name>
    <name type="synonym">French bean</name>
    <dbReference type="NCBI Taxonomy" id="3885"/>
    <lineage>
        <taxon>Eukaryota</taxon>
        <taxon>Viridiplantae</taxon>
        <taxon>Streptophyta</taxon>
        <taxon>Embryophyta</taxon>
        <taxon>Tracheophyta</taxon>
        <taxon>Spermatophyta</taxon>
        <taxon>Magnoliopsida</taxon>
        <taxon>eudicotyledons</taxon>
        <taxon>Gunneridae</taxon>
        <taxon>Pentapetalae</taxon>
        <taxon>rosids</taxon>
        <taxon>fabids</taxon>
        <taxon>Fabales</taxon>
        <taxon>Fabaceae</taxon>
        <taxon>Papilionoideae</taxon>
        <taxon>50 kb inversion clade</taxon>
        <taxon>NPAAA clade</taxon>
        <taxon>indigoferoid/millettioid clade</taxon>
        <taxon>Phaseoleae</taxon>
        <taxon>Phaseolus</taxon>
    </lineage>
</organism>
<dbReference type="Pfam" id="PF04937">
    <property type="entry name" value="DUF659"/>
    <property type="match status" value="1"/>
</dbReference>
<gene>
    <name evidence="7" type="ORF">PHAVU_006G002600g</name>
</gene>
<sequence>MSGTSSNSALLPPRSKNAVGNRTDIGWKHGTDVSGNGKKVKCNYCSKIFNGGIFRFKSHIAGTRYDSEPCVSVPEEIKDLMLKVVSKAKDASLKKRKLKFNSFGQTDGEEDSESISSKMFKSKSSSSDGVQATLNQMYKRGDKEKVDAQVAEFFYTSAIPFNVIRNPAFAKMCDMIGRYGVGYKPPTYHDIREKLLKQAKRTGCTIMSDGWTDKKRRSICNFLVNSPKGTVFLYSLDTSDISKTADKVFKMLDDAVEFVGEENVLQVVTDNAANFKAGGELLMQKREHLYWTPCAAHCIDLIIEDFEKQLKVHETTIQKGRRITTYIYGRAMLITILKKFTNGRDLIRPGMTRFATAYLTLACLYEMKTSLMTMFNSEEWKTSKFGTSQEGRKVQNVVLDSRLWKNVSICLKVVAPLMVVLRLVDSDVKPAMGFIYEGMDCAKEKIKSNFNNIKKSYEPVWKIIDQRWNNQLHRPLHAAAYYLNPQLHYQPNFRNDDVEVKEGLYMCMRRLVNDVAERTKINLQFTDFHHARGIFSLEDAKLGRKGMLPADWWEMFGDRTPELKRFVVRVHTKRRNRLAQKKMNGLVYVMYNSKLRNRQIRRSIALPFEDIQSDNEWITEEGDNVVEVEQTLLENDGVNVDLGGGTSLNDSIPDATDFDNIVFDDDVVDEDDDDEDGDDHEDLGDNFLRALDE</sequence>
<evidence type="ECO:0000256" key="3">
    <source>
        <dbReference type="ARBA" id="ARBA00022833"/>
    </source>
</evidence>
<evidence type="ECO:0000259" key="6">
    <source>
        <dbReference type="PROSITE" id="PS50808"/>
    </source>
</evidence>
<dbReference type="Pfam" id="PF02892">
    <property type="entry name" value="zf-BED"/>
    <property type="match status" value="1"/>
</dbReference>
<dbReference type="OMA" id="FEHCASV"/>
<keyword evidence="3" id="KW-0862">Zinc</keyword>
<feature type="region of interest" description="Disordered" evidence="5">
    <location>
        <begin position="104"/>
        <end position="128"/>
    </location>
</feature>
<dbReference type="STRING" id="3885.V7BLQ0"/>
<keyword evidence="8" id="KW-1185">Reference proteome</keyword>
<accession>V7BLQ0</accession>
<keyword evidence="1" id="KW-0479">Metal-binding</keyword>
<protein>
    <recommendedName>
        <fullName evidence="6">BED-type domain-containing protein</fullName>
    </recommendedName>
</protein>
<dbReference type="InterPro" id="IPR007021">
    <property type="entry name" value="DUF659"/>
</dbReference>
<dbReference type="PROSITE" id="PS50808">
    <property type="entry name" value="ZF_BED"/>
    <property type="match status" value="1"/>
</dbReference>
<dbReference type="eggNOG" id="ENOG502QUNQ">
    <property type="taxonomic scope" value="Eukaryota"/>
</dbReference>
<dbReference type="PANTHER" id="PTHR32166:SF122">
    <property type="entry name" value="OS09G0499600 PROTEIN"/>
    <property type="match status" value="1"/>
</dbReference>
<dbReference type="PANTHER" id="PTHR32166">
    <property type="entry name" value="OSJNBA0013A04.12 PROTEIN"/>
    <property type="match status" value="1"/>
</dbReference>
<dbReference type="Gramene" id="ESW17970">
    <property type="protein sequence ID" value="ESW17970"/>
    <property type="gene ID" value="PHAVU_006G002600g"/>
</dbReference>